<evidence type="ECO:0000313" key="3">
    <source>
        <dbReference type="EMBL" id="ORY26110.1"/>
    </source>
</evidence>
<reference evidence="3 4" key="1">
    <citation type="submission" date="2016-08" db="EMBL/GenBank/DDBJ databases">
        <title>A Parts List for Fungal Cellulosomes Revealed by Comparative Genomics.</title>
        <authorList>
            <consortium name="DOE Joint Genome Institute"/>
            <person name="Haitjema C.H."/>
            <person name="Gilmore S.P."/>
            <person name="Henske J.K."/>
            <person name="Solomon K.V."/>
            <person name="De Groot R."/>
            <person name="Kuo A."/>
            <person name="Mondo S.J."/>
            <person name="Salamov A.A."/>
            <person name="Labutti K."/>
            <person name="Zhao Z."/>
            <person name="Chiniquy J."/>
            <person name="Barry K."/>
            <person name="Brewer H.M."/>
            <person name="Purvine S.O."/>
            <person name="Wright A.T."/>
            <person name="Boxma B."/>
            <person name="Van Alen T."/>
            <person name="Hackstein J.H."/>
            <person name="Baker S.E."/>
            <person name="Grigoriev I.V."/>
            <person name="O'Malley M.A."/>
        </authorList>
    </citation>
    <scope>NUCLEOTIDE SEQUENCE [LARGE SCALE GENOMIC DNA]</scope>
    <source>
        <strain evidence="3 4">G1</strain>
    </source>
</reference>
<feature type="compositionally biased region" description="Basic residues" evidence="2">
    <location>
        <begin position="1"/>
        <end position="10"/>
    </location>
</feature>
<evidence type="ECO:0000313" key="4">
    <source>
        <dbReference type="Proteomes" id="UP000193920"/>
    </source>
</evidence>
<evidence type="ECO:0000256" key="2">
    <source>
        <dbReference type="SAM" id="MobiDB-lite"/>
    </source>
</evidence>
<feature type="region of interest" description="Disordered" evidence="2">
    <location>
        <begin position="75"/>
        <end position="123"/>
    </location>
</feature>
<name>A0A1Y2AUZ8_9FUNG</name>
<gene>
    <name evidence="3" type="ORF">LY90DRAFT_674675</name>
</gene>
<accession>A0A1Y2AUZ8</accession>
<dbReference type="Pfam" id="PF15478">
    <property type="entry name" value="LKAAEAR"/>
    <property type="match status" value="1"/>
</dbReference>
<dbReference type="OrthoDB" id="2120844at2759"/>
<keyword evidence="1" id="KW-0175">Coiled coil</keyword>
<feature type="compositionally biased region" description="Acidic residues" evidence="2">
    <location>
        <begin position="80"/>
        <end position="91"/>
    </location>
</feature>
<evidence type="ECO:0000256" key="1">
    <source>
        <dbReference type="SAM" id="Coils"/>
    </source>
</evidence>
<dbReference type="InterPro" id="IPR029152">
    <property type="entry name" value="LKAAEAR1"/>
</dbReference>
<protein>
    <submittedName>
        <fullName evidence="3">Uncharacterized protein</fullName>
    </submittedName>
</protein>
<sequence>MNKNNTKKKTKNNEDEQNARLSAHSMENLKMKEKSDLMRFVNEQLQNPMVFYSSYYRKHGYNILQRNYNKKTIKVKKEDDDSDSDSSDNDEKDSNSHNKNSNNNNKKGDAIIPPIKENTNTNTVNSNQQKITYSKPCNEETCYFDLKKKAHAFPMKWFEANKTYNEYQQIPRTTKELDLNTDDDRNINFTLFNRQNINKSKWEKMDRNMQAKYYIYENPLPDIQNFVVNTRKRNMQYERNIKEQIQKVYGAEPTVTELNEMIEKQRIESQEASQKANQRLKEQYLWQLDTRNNDLQHLLEGQHTALDAIRLKEYLLLKPIPVRTNLNITNKDKRRLGSLLSSRYI</sequence>
<dbReference type="Proteomes" id="UP000193920">
    <property type="component" value="Unassembled WGS sequence"/>
</dbReference>
<comment type="caution">
    <text evidence="3">The sequence shown here is derived from an EMBL/GenBank/DDBJ whole genome shotgun (WGS) entry which is preliminary data.</text>
</comment>
<dbReference type="EMBL" id="MCOG01000205">
    <property type="protein sequence ID" value="ORY26110.1"/>
    <property type="molecule type" value="Genomic_DNA"/>
</dbReference>
<feature type="region of interest" description="Disordered" evidence="2">
    <location>
        <begin position="1"/>
        <end position="27"/>
    </location>
</feature>
<keyword evidence="4" id="KW-1185">Reference proteome</keyword>
<feature type="coiled-coil region" evidence="1">
    <location>
        <begin position="227"/>
        <end position="275"/>
    </location>
</feature>
<dbReference type="AlphaFoldDB" id="A0A1Y2AUZ8"/>
<proteinExistence type="predicted"/>
<organism evidence="3 4">
    <name type="scientific">Neocallimastix californiae</name>
    <dbReference type="NCBI Taxonomy" id="1754190"/>
    <lineage>
        <taxon>Eukaryota</taxon>
        <taxon>Fungi</taxon>
        <taxon>Fungi incertae sedis</taxon>
        <taxon>Chytridiomycota</taxon>
        <taxon>Chytridiomycota incertae sedis</taxon>
        <taxon>Neocallimastigomycetes</taxon>
        <taxon>Neocallimastigales</taxon>
        <taxon>Neocallimastigaceae</taxon>
        <taxon>Neocallimastix</taxon>
    </lineage>
</organism>